<accession>A0A553N7H9</accession>
<reference evidence="1 2" key="1">
    <citation type="journal article" date="2018" name="Nat. Ecol. Evol.">
        <title>Genomic signatures of mitonuclear coevolution across populations of Tigriopus californicus.</title>
        <authorList>
            <person name="Barreto F.S."/>
            <person name="Watson E.T."/>
            <person name="Lima T.G."/>
            <person name="Willett C.S."/>
            <person name="Edmands S."/>
            <person name="Li W."/>
            <person name="Burton R.S."/>
        </authorList>
    </citation>
    <scope>NUCLEOTIDE SEQUENCE [LARGE SCALE GENOMIC DNA]</scope>
    <source>
        <strain evidence="1 2">San Diego</strain>
    </source>
</reference>
<evidence type="ECO:0000313" key="1">
    <source>
        <dbReference type="EMBL" id="TRY61370.1"/>
    </source>
</evidence>
<keyword evidence="2" id="KW-1185">Reference proteome</keyword>
<protein>
    <submittedName>
        <fullName evidence="1">Uncharacterized protein</fullName>
    </submittedName>
</protein>
<dbReference type="Proteomes" id="UP000318571">
    <property type="component" value="Chromosome 8"/>
</dbReference>
<name>A0A553N7H9_TIGCA</name>
<gene>
    <name evidence="1" type="ORF">TCAL_16299</name>
</gene>
<comment type="caution">
    <text evidence="1">The sequence shown here is derived from an EMBL/GenBank/DDBJ whole genome shotgun (WGS) entry which is preliminary data.</text>
</comment>
<dbReference type="EMBL" id="VCGU01000459">
    <property type="protein sequence ID" value="TRY61370.1"/>
    <property type="molecule type" value="Genomic_DNA"/>
</dbReference>
<sequence length="43" mass="4893">MGRFQTRIKRAIDRKDFSVSSTSSLSKTMFARQLVQGTCKEPV</sequence>
<evidence type="ECO:0000313" key="2">
    <source>
        <dbReference type="Proteomes" id="UP000318571"/>
    </source>
</evidence>
<proteinExistence type="predicted"/>
<dbReference type="AlphaFoldDB" id="A0A553N7H9"/>
<organism evidence="1 2">
    <name type="scientific">Tigriopus californicus</name>
    <name type="common">Marine copepod</name>
    <dbReference type="NCBI Taxonomy" id="6832"/>
    <lineage>
        <taxon>Eukaryota</taxon>
        <taxon>Metazoa</taxon>
        <taxon>Ecdysozoa</taxon>
        <taxon>Arthropoda</taxon>
        <taxon>Crustacea</taxon>
        <taxon>Multicrustacea</taxon>
        <taxon>Hexanauplia</taxon>
        <taxon>Copepoda</taxon>
        <taxon>Harpacticoida</taxon>
        <taxon>Harpacticidae</taxon>
        <taxon>Tigriopus</taxon>
    </lineage>
</organism>